<dbReference type="KEGG" id="dpx:DAPPUDRAFT_241886"/>
<organism evidence="1 2">
    <name type="scientific">Daphnia pulex</name>
    <name type="common">Water flea</name>
    <dbReference type="NCBI Taxonomy" id="6669"/>
    <lineage>
        <taxon>Eukaryota</taxon>
        <taxon>Metazoa</taxon>
        <taxon>Ecdysozoa</taxon>
        <taxon>Arthropoda</taxon>
        <taxon>Crustacea</taxon>
        <taxon>Branchiopoda</taxon>
        <taxon>Diplostraca</taxon>
        <taxon>Cladocera</taxon>
        <taxon>Anomopoda</taxon>
        <taxon>Daphniidae</taxon>
        <taxon>Daphnia</taxon>
    </lineage>
</organism>
<accession>E9GFA7</accession>
<protein>
    <submittedName>
        <fullName evidence="1">Uncharacterized protein</fullName>
    </submittedName>
</protein>
<proteinExistence type="predicted"/>
<name>E9GFA7_DAPPU</name>
<sequence length="83" mass="9381">MNGQQENSTVNRIILESMSNGFDITQMSFVDLVVIRSLRQQMMISEPRRRLPMNIHLLSKPPPRVVGLDVVPSAVPLHDFPGQ</sequence>
<dbReference type="EMBL" id="GL732542">
    <property type="protein sequence ID" value="EFX81843.1"/>
    <property type="molecule type" value="Genomic_DNA"/>
</dbReference>
<reference evidence="1 2" key="1">
    <citation type="journal article" date="2011" name="Science">
        <title>The ecoresponsive genome of Daphnia pulex.</title>
        <authorList>
            <person name="Colbourne J.K."/>
            <person name="Pfrender M.E."/>
            <person name="Gilbert D."/>
            <person name="Thomas W.K."/>
            <person name="Tucker A."/>
            <person name="Oakley T.H."/>
            <person name="Tokishita S."/>
            <person name="Aerts A."/>
            <person name="Arnold G.J."/>
            <person name="Basu M.K."/>
            <person name="Bauer D.J."/>
            <person name="Caceres C.E."/>
            <person name="Carmel L."/>
            <person name="Casola C."/>
            <person name="Choi J.H."/>
            <person name="Detter J.C."/>
            <person name="Dong Q."/>
            <person name="Dusheyko S."/>
            <person name="Eads B.D."/>
            <person name="Frohlich T."/>
            <person name="Geiler-Samerotte K.A."/>
            <person name="Gerlach D."/>
            <person name="Hatcher P."/>
            <person name="Jogdeo S."/>
            <person name="Krijgsveld J."/>
            <person name="Kriventseva E.V."/>
            <person name="Kultz D."/>
            <person name="Laforsch C."/>
            <person name="Lindquist E."/>
            <person name="Lopez J."/>
            <person name="Manak J.R."/>
            <person name="Muller J."/>
            <person name="Pangilinan J."/>
            <person name="Patwardhan R.P."/>
            <person name="Pitluck S."/>
            <person name="Pritham E.J."/>
            <person name="Rechtsteiner A."/>
            <person name="Rho M."/>
            <person name="Rogozin I.B."/>
            <person name="Sakarya O."/>
            <person name="Salamov A."/>
            <person name="Schaack S."/>
            <person name="Shapiro H."/>
            <person name="Shiga Y."/>
            <person name="Skalitzky C."/>
            <person name="Smith Z."/>
            <person name="Souvorov A."/>
            <person name="Sung W."/>
            <person name="Tang Z."/>
            <person name="Tsuchiya D."/>
            <person name="Tu H."/>
            <person name="Vos H."/>
            <person name="Wang M."/>
            <person name="Wolf Y.I."/>
            <person name="Yamagata H."/>
            <person name="Yamada T."/>
            <person name="Ye Y."/>
            <person name="Shaw J.R."/>
            <person name="Andrews J."/>
            <person name="Crease T.J."/>
            <person name="Tang H."/>
            <person name="Lucas S.M."/>
            <person name="Robertson H.M."/>
            <person name="Bork P."/>
            <person name="Koonin E.V."/>
            <person name="Zdobnov E.M."/>
            <person name="Grigoriev I.V."/>
            <person name="Lynch M."/>
            <person name="Boore J.L."/>
        </authorList>
    </citation>
    <scope>NUCLEOTIDE SEQUENCE [LARGE SCALE GENOMIC DNA]</scope>
</reference>
<dbReference type="AlphaFoldDB" id="E9GFA7"/>
<dbReference type="Proteomes" id="UP000000305">
    <property type="component" value="Unassembled WGS sequence"/>
</dbReference>
<dbReference type="InParanoid" id="E9GFA7"/>
<evidence type="ECO:0000313" key="1">
    <source>
        <dbReference type="EMBL" id="EFX81843.1"/>
    </source>
</evidence>
<keyword evidence="2" id="KW-1185">Reference proteome</keyword>
<dbReference type="HOGENOM" id="CLU_2544880_0_0_1"/>
<evidence type="ECO:0000313" key="2">
    <source>
        <dbReference type="Proteomes" id="UP000000305"/>
    </source>
</evidence>
<gene>
    <name evidence="1" type="ORF">DAPPUDRAFT_241886</name>
</gene>